<organism evidence="3 4">
    <name type="scientific">Magnaporthiopsis poae (strain ATCC 64411 / 73-15)</name>
    <name type="common">Kentucky bluegrass fungus</name>
    <name type="synonym">Magnaporthe poae</name>
    <dbReference type="NCBI Taxonomy" id="644358"/>
    <lineage>
        <taxon>Eukaryota</taxon>
        <taxon>Fungi</taxon>
        <taxon>Dikarya</taxon>
        <taxon>Ascomycota</taxon>
        <taxon>Pezizomycotina</taxon>
        <taxon>Sordariomycetes</taxon>
        <taxon>Sordariomycetidae</taxon>
        <taxon>Magnaporthales</taxon>
        <taxon>Magnaporthaceae</taxon>
        <taxon>Magnaporthiopsis</taxon>
    </lineage>
</organism>
<reference evidence="2" key="1">
    <citation type="submission" date="2010-05" db="EMBL/GenBank/DDBJ databases">
        <title>The Genome Sequence of Magnaporthe poae strain ATCC 64411.</title>
        <authorList>
            <consortium name="The Broad Institute Genome Sequencing Platform"/>
            <consortium name="Broad Institute Genome Sequencing Center for Infectious Disease"/>
            <person name="Ma L.-J."/>
            <person name="Dead R."/>
            <person name="Young S."/>
            <person name="Zeng Q."/>
            <person name="Koehrsen M."/>
            <person name="Alvarado L."/>
            <person name="Berlin A."/>
            <person name="Chapman S.B."/>
            <person name="Chen Z."/>
            <person name="Freedman E."/>
            <person name="Gellesch M."/>
            <person name="Goldberg J."/>
            <person name="Griggs A."/>
            <person name="Gujja S."/>
            <person name="Heilman E.R."/>
            <person name="Heiman D."/>
            <person name="Hepburn T."/>
            <person name="Howarth C."/>
            <person name="Jen D."/>
            <person name="Larson L."/>
            <person name="Mehta T."/>
            <person name="Neiman D."/>
            <person name="Pearson M."/>
            <person name="Roberts A."/>
            <person name="Saif S."/>
            <person name="Shea T."/>
            <person name="Shenoy N."/>
            <person name="Sisk P."/>
            <person name="Stolte C."/>
            <person name="Sykes S."/>
            <person name="Walk T."/>
            <person name="White J."/>
            <person name="Yandava C."/>
            <person name="Haas B."/>
            <person name="Nusbaum C."/>
            <person name="Birren B."/>
        </authorList>
    </citation>
    <scope>NUCLEOTIDE SEQUENCE</scope>
    <source>
        <strain evidence="2">ATCC 64411</strain>
    </source>
</reference>
<dbReference type="EMBL" id="GL876966">
    <property type="protein sequence ID" value="KLU80931.1"/>
    <property type="molecule type" value="Genomic_DNA"/>
</dbReference>
<dbReference type="EMBL" id="ADBL01000009">
    <property type="status" value="NOT_ANNOTATED_CDS"/>
    <property type="molecule type" value="Genomic_DNA"/>
</dbReference>
<proteinExistence type="predicted"/>
<dbReference type="OMA" id="YEANGNS"/>
<accession>A0A0C4DJW8</accession>
<evidence type="ECO:0000313" key="3">
    <source>
        <dbReference type="EnsemblFungi" id="MAPG_00027T0"/>
    </source>
</evidence>
<keyword evidence="4" id="KW-1185">Reference proteome</keyword>
<dbReference type="Proteomes" id="UP000011715">
    <property type="component" value="Unassembled WGS sequence"/>
</dbReference>
<keyword evidence="1" id="KW-0472">Membrane</keyword>
<feature type="transmembrane region" description="Helical" evidence="1">
    <location>
        <begin position="1344"/>
        <end position="1366"/>
    </location>
</feature>
<dbReference type="Gene3D" id="1.20.58.340">
    <property type="entry name" value="Magnesium transport protein CorA, transmembrane region"/>
    <property type="match status" value="1"/>
</dbReference>
<reference evidence="4" key="2">
    <citation type="submission" date="2010-05" db="EMBL/GenBank/DDBJ databases">
        <title>The genome sequence of Magnaporthe poae strain ATCC 64411.</title>
        <authorList>
            <person name="Ma L.-J."/>
            <person name="Dead R."/>
            <person name="Young S."/>
            <person name="Zeng Q."/>
            <person name="Koehrsen M."/>
            <person name="Alvarado L."/>
            <person name="Berlin A."/>
            <person name="Chapman S.B."/>
            <person name="Chen Z."/>
            <person name="Freedman E."/>
            <person name="Gellesch M."/>
            <person name="Goldberg J."/>
            <person name="Griggs A."/>
            <person name="Gujja S."/>
            <person name="Heilman E.R."/>
            <person name="Heiman D."/>
            <person name="Hepburn T."/>
            <person name="Howarth C."/>
            <person name="Jen D."/>
            <person name="Larson L."/>
            <person name="Mehta T."/>
            <person name="Neiman D."/>
            <person name="Pearson M."/>
            <person name="Roberts A."/>
            <person name="Saif S."/>
            <person name="Shea T."/>
            <person name="Shenoy N."/>
            <person name="Sisk P."/>
            <person name="Stolte C."/>
            <person name="Sykes S."/>
            <person name="Walk T."/>
            <person name="White J."/>
            <person name="Yandava C."/>
            <person name="Haas B."/>
            <person name="Nusbaum C."/>
            <person name="Birren B."/>
        </authorList>
    </citation>
    <scope>NUCLEOTIDE SEQUENCE [LARGE SCALE GENOMIC DNA]</scope>
    <source>
        <strain evidence="4">ATCC 64411 / 73-15</strain>
    </source>
</reference>
<name>A0A0C4DJW8_MAGP6</name>
<reference evidence="3" key="5">
    <citation type="submission" date="2015-06" db="UniProtKB">
        <authorList>
            <consortium name="EnsemblFungi"/>
        </authorList>
    </citation>
    <scope>IDENTIFICATION</scope>
    <source>
        <strain evidence="3">ATCC 64411</strain>
    </source>
</reference>
<dbReference type="VEuPathDB" id="FungiDB:MAPG_00027"/>
<evidence type="ECO:0000313" key="2">
    <source>
        <dbReference type="EMBL" id="KLU80931.1"/>
    </source>
</evidence>
<keyword evidence="1" id="KW-1133">Transmembrane helix</keyword>
<dbReference type="OrthoDB" id="5430750at2759"/>
<keyword evidence="1" id="KW-0812">Transmembrane</keyword>
<gene>
    <name evidence="2" type="ORF">MAPG_00027</name>
</gene>
<evidence type="ECO:0000313" key="4">
    <source>
        <dbReference type="Proteomes" id="UP000011715"/>
    </source>
</evidence>
<feature type="transmembrane region" description="Helical" evidence="1">
    <location>
        <begin position="1313"/>
        <end position="1332"/>
    </location>
</feature>
<dbReference type="EnsemblFungi" id="MAPG_00027T0">
    <property type="protein sequence ID" value="MAPG_00027T0"/>
    <property type="gene ID" value="MAPG_00027"/>
</dbReference>
<reference evidence="2" key="3">
    <citation type="submission" date="2011-03" db="EMBL/GenBank/DDBJ databases">
        <title>Annotation of Magnaporthe poae ATCC 64411.</title>
        <authorList>
            <person name="Ma L.-J."/>
            <person name="Dead R."/>
            <person name="Young S.K."/>
            <person name="Zeng Q."/>
            <person name="Gargeya S."/>
            <person name="Fitzgerald M."/>
            <person name="Haas B."/>
            <person name="Abouelleil A."/>
            <person name="Alvarado L."/>
            <person name="Arachchi H.M."/>
            <person name="Berlin A."/>
            <person name="Brown A."/>
            <person name="Chapman S.B."/>
            <person name="Chen Z."/>
            <person name="Dunbar C."/>
            <person name="Freedman E."/>
            <person name="Gearin G."/>
            <person name="Gellesch M."/>
            <person name="Goldberg J."/>
            <person name="Griggs A."/>
            <person name="Gujja S."/>
            <person name="Heiman D."/>
            <person name="Howarth C."/>
            <person name="Larson L."/>
            <person name="Lui A."/>
            <person name="MacDonald P.J.P."/>
            <person name="Mehta T."/>
            <person name="Montmayeur A."/>
            <person name="Murphy C."/>
            <person name="Neiman D."/>
            <person name="Pearson M."/>
            <person name="Priest M."/>
            <person name="Roberts A."/>
            <person name="Saif S."/>
            <person name="Shea T."/>
            <person name="Shenoy N."/>
            <person name="Sisk P."/>
            <person name="Stolte C."/>
            <person name="Sykes S."/>
            <person name="Yandava C."/>
            <person name="Wortman J."/>
            <person name="Nusbaum C."/>
            <person name="Birren B."/>
        </authorList>
    </citation>
    <scope>NUCLEOTIDE SEQUENCE</scope>
    <source>
        <strain evidence="2">ATCC 64411</strain>
    </source>
</reference>
<reference evidence="3" key="4">
    <citation type="journal article" date="2015" name="G3 (Bethesda)">
        <title>Genome sequences of three phytopathogenic species of the Magnaporthaceae family of fungi.</title>
        <authorList>
            <person name="Okagaki L.H."/>
            <person name="Nunes C.C."/>
            <person name="Sailsbery J."/>
            <person name="Clay B."/>
            <person name="Brown D."/>
            <person name="John T."/>
            <person name="Oh Y."/>
            <person name="Young N."/>
            <person name="Fitzgerald M."/>
            <person name="Haas B.J."/>
            <person name="Zeng Q."/>
            <person name="Young S."/>
            <person name="Adiconis X."/>
            <person name="Fan L."/>
            <person name="Levin J.Z."/>
            <person name="Mitchell T.K."/>
            <person name="Okubara P.A."/>
            <person name="Farman M.L."/>
            <person name="Kohn L.M."/>
            <person name="Birren B."/>
            <person name="Ma L.-J."/>
            <person name="Dean R.A."/>
        </authorList>
    </citation>
    <scope>NUCLEOTIDE SEQUENCE</scope>
    <source>
        <strain evidence="3">ATCC 64411 / 73-15</strain>
    </source>
</reference>
<sequence length="1444" mass="162572">MTQPAVTKPRPAITKPQLHPREVGDNELKTFDWLRRSHRGPGYVSYSSLSDRPACAFEFGADGYAGSCNYGGELLHMAAPSPNTGIIFCRGHFERSMYASIARSQQVIGRLSTFGLKLSNAKAAGLPINTEGLRLGKILDRGSFNHRWPFVEYSLLLDSTASGDGSPNAQKHDKVEGQLETGTCTMLSFVKDHMLYQVLRIEQGCWANSRSSICRPFPEDGKIILQIGGPVRFETFEANKDIHLETAVYSTDGTYATRETLHKGPVGRPESPEPRVVRRWTGESTNTDVSWKSQNEHLTQPFYAKCEVPKRVADKQGATFIAAFRLTDLDPSSSSNDCWDKVPTSEEIYRYVNGIPEPSQTSGPPPPRDAPLPMWESIFVNHELPRRSVQPKKVPFALSEVDLVSRCLEKTLQVGFIPVGTPHRTPRNGEPPEEVQPLALVSNLFISPNVDLKALFWKVRFLAKVHQFLSLFLKDEALDIETRSTAEGQLLRIQRHVKGVVRYLVDALLRSPENGSDPGPPENGSNPCPQLIMPDNNIFAESNYYYVLITIWYAVHAMPKANWDFSGLDISDKAELLNPSRLPRDDCKFEWASADKVSLLQLYHYKSLLELSKKYPDTWGGSSLGVDISILEEQVRRLDKAAQIQSAAKLASTVPYSASDEIFDRLAFLAPELQLYNSIPSLSVDRIRNRDFTRQIDPGKPVDDDSSASTSGPWELQMLCHHSRLKVLSFRAEHITHGNGVMDEWMLKKANECKSRLLLFLDAEGALISSWDREDHKARRGILRSEATAVVASTLLDLQSIPLRDRDCQDVRAESVSAIQHESPTQKHPIWDFRAVSQELQEVKDVACRQLESLEKLARTPEGDTLPIIPWKGFAPPRIYHPDGFINSPDDTPELYEHHGLRNTVLPGTLGNYIDLPEAGFADARVIKKLRLDSILIHDIVPDRNPNARSSFKVRSNLERPHYALNNGELDDNITAAKLYDSLVDQEVRHRFLTVRIDSRDIMGLVVYVSHPESAACLNSHLLKFPRFDCLNGDMWKARITLRSWQWPEGQIRRRSRAPVKSAPVEPLPCTGEYTYDESICLPDHLKAGLHAHQPEFNVNYQLKVSSFVLSTTLLGDFSKCTIFSDLIPEQEAEQLAKDSAEIWEIFVHQPQTARCLVFLLVLAKLCQEIASDCETAIYHFQGMIKFRDVMAGHRRPKDESAATKFKLGLWSVTSLNKIQSSLQESLNCIQEAKDVLTAQIKDGPGTRSQALEGMCQKYLSRFEGSLLQLKSVHARVCGSKELSDWTKDSFSSVLSLDYSDSADQQNRTIQKLTYLTIGYLPLGLIAAIFAVPKEQEIVSVPTGLPWFIGSIIIMLVTTIVVAIFIGKIIDFFAWPTDEQWDPYRVPTLSVKVSRGRGRGGVVLIESEKYRHSRNLWLWLVSKIHPYWVPPFLRFQMEGEEESA</sequence>
<evidence type="ECO:0000256" key="1">
    <source>
        <dbReference type="SAM" id="Phobius"/>
    </source>
</evidence>
<protein>
    <submittedName>
        <fullName evidence="2 3">Uncharacterized protein</fullName>
    </submittedName>
</protein>
<dbReference type="eggNOG" id="ENOG502T4ZP">
    <property type="taxonomic scope" value="Eukaryota"/>
</dbReference>